<dbReference type="InterPro" id="IPR003661">
    <property type="entry name" value="HisK_dim/P_dom"/>
</dbReference>
<dbReference type="InterPro" id="IPR003594">
    <property type="entry name" value="HATPase_dom"/>
</dbReference>
<evidence type="ECO:0000259" key="16">
    <source>
        <dbReference type="PROSITE" id="PS50109"/>
    </source>
</evidence>
<dbReference type="Pfam" id="PF00672">
    <property type="entry name" value="HAMP"/>
    <property type="match status" value="1"/>
</dbReference>
<evidence type="ECO:0000256" key="8">
    <source>
        <dbReference type="ARBA" id="ARBA00022692"/>
    </source>
</evidence>
<dbReference type="Pfam" id="PF02518">
    <property type="entry name" value="HATPase_c"/>
    <property type="match status" value="1"/>
</dbReference>
<keyword evidence="6" id="KW-0597">Phosphoprotein</keyword>
<comment type="catalytic activity">
    <reaction evidence="1">
        <text>ATP + protein L-histidine = ADP + protein N-phospho-L-histidine.</text>
        <dbReference type="EC" id="2.7.13.3"/>
    </reaction>
</comment>
<comment type="caution">
    <text evidence="18">The sequence shown here is derived from an EMBL/GenBank/DDBJ whole genome shotgun (WGS) entry which is preliminary data.</text>
</comment>
<dbReference type="CDD" id="cd06225">
    <property type="entry name" value="HAMP"/>
    <property type="match status" value="1"/>
</dbReference>
<evidence type="ECO:0000256" key="1">
    <source>
        <dbReference type="ARBA" id="ARBA00000085"/>
    </source>
</evidence>
<dbReference type="GO" id="GO:0005886">
    <property type="term" value="C:plasma membrane"/>
    <property type="evidence" value="ECO:0007669"/>
    <property type="project" value="UniProtKB-SubCell"/>
</dbReference>
<evidence type="ECO:0000256" key="9">
    <source>
        <dbReference type="ARBA" id="ARBA00022741"/>
    </source>
</evidence>
<feature type="transmembrane region" description="Helical" evidence="15">
    <location>
        <begin position="162"/>
        <end position="182"/>
    </location>
</feature>
<dbReference type="PROSITE" id="PS50109">
    <property type="entry name" value="HIS_KIN"/>
    <property type="match status" value="1"/>
</dbReference>
<gene>
    <name evidence="18" type="primary">sasA_13</name>
    <name evidence="18" type="ORF">LMG31506_04009</name>
</gene>
<evidence type="ECO:0000256" key="10">
    <source>
        <dbReference type="ARBA" id="ARBA00022777"/>
    </source>
</evidence>
<evidence type="ECO:0000256" key="14">
    <source>
        <dbReference type="ARBA" id="ARBA00023136"/>
    </source>
</evidence>
<keyword evidence="12 15" id="KW-1133">Transmembrane helix</keyword>
<dbReference type="SMART" id="SM00387">
    <property type="entry name" value="HATPase_c"/>
    <property type="match status" value="1"/>
</dbReference>
<dbReference type="SMART" id="SM00388">
    <property type="entry name" value="HisKA"/>
    <property type="match status" value="1"/>
</dbReference>
<evidence type="ECO:0000256" key="11">
    <source>
        <dbReference type="ARBA" id="ARBA00022840"/>
    </source>
</evidence>
<keyword evidence="13" id="KW-0902">Two-component regulatory system</keyword>
<dbReference type="PANTHER" id="PTHR44936">
    <property type="entry name" value="SENSOR PROTEIN CREC"/>
    <property type="match status" value="1"/>
</dbReference>
<dbReference type="Proteomes" id="UP000672934">
    <property type="component" value="Unassembled WGS sequence"/>
</dbReference>
<sequence length="441" mass="48650">MPPLPSVWRLAAAATTSPDMKLRIDTLFGRIALLIAAVLVISHFSWLAILRMDRRQQQVDYSVEQMLFQFASIQRALDARPPVPLPSLVEVASEASAEEHTVVPKGRSRRLVEQFITRLPQGTEIRIEDEATPRLWIKLPTRGNWIAMPILWVHNPPPDNRLVPGVMLVVGVAIIFALLIAWQIQRPVRDMAAAAEQLSRQQPVAPLRERGPHELRQLIERFNRMVADLTRIDQERNTMLAGIAHDLKTPLARLRLRAEMLSDPKAAAGVTRDVDSMAAIVEQFLSFAQTSEPTARPVPVDRRVNELAASLAEQERKVVLSLGAGDGFRMIATQLDRIIGNLVDNAYVYGKPPVCIATTRTPEGYLLVVEDQGVGIPEADKERVTLPFVRLDPARGGNAHSGLGLAIVDRLVRQAGGKLNLVNADEGGFRVEMLFAGAVGA</sequence>
<dbReference type="InterPro" id="IPR005467">
    <property type="entry name" value="His_kinase_dom"/>
</dbReference>
<dbReference type="Gene3D" id="3.30.565.10">
    <property type="entry name" value="Histidine kinase-like ATPase, C-terminal domain"/>
    <property type="match status" value="1"/>
</dbReference>
<dbReference type="Gene3D" id="1.10.287.130">
    <property type="match status" value="1"/>
</dbReference>
<feature type="domain" description="Histidine kinase" evidence="16">
    <location>
        <begin position="242"/>
        <end position="439"/>
    </location>
</feature>
<name>A0A916IX91_9BURK</name>
<keyword evidence="10" id="KW-0418">Kinase</keyword>
<reference evidence="18" key="1">
    <citation type="submission" date="2021-03" db="EMBL/GenBank/DDBJ databases">
        <authorList>
            <person name="Peeters C."/>
        </authorList>
    </citation>
    <scope>NUCLEOTIDE SEQUENCE</scope>
    <source>
        <strain evidence="18">LMG 31506</strain>
    </source>
</reference>
<keyword evidence="11" id="KW-0067">ATP-binding</keyword>
<evidence type="ECO:0000256" key="12">
    <source>
        <dbReference type="ARBA" id="ARBA00022989"/>
    </source>
</evidence>
<dbReference type="InterPro" id="IPR050980">
    <property type="entry name" value="2C_sensor_his_kinase"/>
</dbReference>
<keyword evidence="4" id="KW-1003">Cell membrane</keyword>
<keyword evidence="8 15" id="KW-0812">Transmembrane</keyword>
<keyword evidence="14 15" id="KW-0472">Membrane</keyword>
<keyword evidence="9" id="KW-0547">Nucleotide-binding</keyword>
<keyword evidence="19" id="KW-1185">Reference proteome</keyword>
<dbReference type="CDD" id="cd00082">
    <property type="entry name" value="HisKA"/>
    <property type="match status" value="1"/>
</dbReference>
<evidence type="ECO:0000256" key="3">
    <source>
        <dbReference type="ARBA" id="ARBA00012438"/>
    </source>
</evidence>
<accession>A0A916IX91</accession>
<evidence type="ECO:0000256" key="5">
    <source>
        <dbReference type="ARBA" id="ARBA00022519"/>
    </source>
</evidence>
<keyword evidence="7 18" id="KW-0808">Transferase</keyword>
<dbReference type="AlphaFoldDB" id="A0A916IX91"/>
<keyword evidence="5" id="KW-0997">Cell inner membrane</keyword>
<evidence type="ECO:0000259" key="17">
    <source>
        <dbReference type="PROSITE" id="PS50885"/>
    </source>
</evidence>
<evidence type="ECO:0000256" key="7">
    <source>
        <dbReference type="ARBA" id="ARBA00022679"/>
    </source>
</evidence>
<dbReference type="InterPro" id="IPR003660">
    <property type="entry name" value="HAMP_dom"/>
</dbReference>
<dbReference type="SMART" id="SM00304">
    <property type="entry name" value="HAMP"/>
    <property type="match status" value="1"/>
</dbReference>
<dbReference type="InterPro" id="IPR004358">
    <property type="entry name" value="Sig_transdc_His_kin-like_C"/>
</dbReference>
<feature type="transmembrane region" description="Helical" evidence="15">
    <location>
        <begin position="27"/>
        <end position="49"/>
    </location>
</feature>
<dbReference type="PROSITE" id="PS50885">
    <property type="entry name" value="HAMP"/>
    <property type="match status" value="1"/>
</dbReference>
<organism evidence="18 19">
    <name type="scientific">Cupriavidus yeoncheonensis</name>
    <dbReference type="NCBI Taxonomy" id="1462994"/>
    <lineage>
        <taxon>Bacteria</taxon>
        <taxon>Pseudomonadati</taxon>
        <taxon>Pseudomonadota</taxon>
        <taxon>Betaproteobacteria</taxon>
        <taxon>Burkholderiales</taxon>
        <taxon>Burkholderiaceae</taxon>
        <taxon>Cupriavidus</taxon>
    </lineage>
</organism>
<comment type="subcellular location">
    <subcellularLocation>
        <location evidence="2">Cell inner membrane</location>
        <topology evidence="2">Multi-pass membrane protein</topology>
    </subcellularLocation>
</comment>
<evidence type="ECO:0000256" key="4">
    <source>
        <dbReference type="ARBA" id="ARBA00022475"/>
    </source>
</evidence>
<dbReference type="Pfam" id="PF00512">
    <property type="entry name" value="HisKA"/>
    <property type="match status" value="1"/>
</dbReference>
<dbReference type="SUPFAM" id="SSF47384">
    <property type="entry name" value="Homodimeric domain of signal transducing histidine kinase"/>
    <property type="match status" value="1"/>
</dbReference>
<evidence type="ECO:0000256" key="2">
    <source>
        <dbReference type="ARBA" id="ARBA00004429"/>
    </source>
</evidence>
<evidence type="ECO:0000256" key="13">
    <source>
        <dbReference type="ARBA" id="ARBA00023012"/>
    </source>
</evidence>
<evidence type="ECO:0000313" key="19">
    <source>
        <dbReference type="Proteomes" id="UP000672934"/>
    </source>
</evidence>
<proteinExistence type="predicted"/>
<dbReference type="EMBL" id="CAJPUY010000014">
    <property type="protein sequence ID" value="CAG2149312.1"/>
    <property type="molecule type" value="Genomic_DNA"/>
</dbReference>
<evidence type="ECO:0000256" key="15">
    <source>
        <dbReference type="SAM" id="Phobius"/>
    </source>
</evidence>
<feature type="domain" description="HAMP" evidence="17">
    <location>
        <begin position="182"/>
        <end position="234"/>
    </location>
</feature>
<dbReference type="InterPro" id="IPR036890">
    <property type="entry name" value="HATPase_C_sf"/>
</dbReference>
<dbReference type="PANTHER" id="PTHR44936:SF5">
    <property type="entry name" value="SENSOR HISTIDINE KINASE ENVZ"/>
    <property type="match status" value="1"/>
</dbReference>
<evidence type="ECO:0000256" key="6">
    <source>
        <dbReference type="ARBA" id="ARBA00022553"/>
    </source>
</evidence>
<dbReference type="GO" id="GO:0005524">
    <property type="term" value="F:ATP binding"/>
    <property type="evidence" value="ECO:0007669"/>
    <property type="project" value="UniProtKB-KW"/>
</dbReference>
<protein>
    <recommendedName>
        <fullName evidence="3">histidine kinase</fullName>
        <ecNumber evidence="3">2.7.13.3</ecNumber>
    </recommendedName>
</protein>
<dbReference type="InterPro" id="IPR036097">
    <property type="entry name" value="HisK_dim/P_sf"/>
</dbReference>
<evidence type="ECO:0000313" key="18">
    <source>
        <dbReference type="EMBL" id="CAG2149312.1"/>
    </source>
</evidence>
<dbReference type="GO" id="GO:0000155">
    <property type="term" value="F:phosphorelay sensor kinase activity"/>
    <property type="evidence" value="ECO:0007669"/>
    <property type="project" value="InterPro"/>
</dbReference>
<dbReference type="SUPFAM" id="SSF55874">
    <property type="entry name" value="ATPase domain of HSP90 chaperone/DNA topoisomerase II/histidine kinase"/>
    <property type="match status" value="1"/>
</dbReference>
<dbReference type="EC" id="2.7.13.3" evidence="3"/>
<dbReference type="PRINTS" id="PR00344">
    <property type="entry name" value="BCTRLSENSOR"/>
</dbReference>